<organism evidence="1">
    <name type="scientific">hydrothermal vent metagenome</name>
    <dbReference type="NCBI Taxonomy" id="652676"/>
    <lineage>
        <taxon>unclassified sequences</taxon>
        <taxon>metagenomes</taxon>
        <taxon>ecological metagenomes</taxon>
    </lineage>
</organism>
<dbReference type="AlphaFoldDB" id="A0A3B1DA03"/>
<accession>A0A3B1DA03</accession>
<evidence type="ECO:0000313" key="1">
    <source>
        <dbReference type="EMBL" id="VAX32778.1"/>
    </source>
</evidence>
<gene>
    <name evidence="1" type="ORF">MNBD_NITROSPIRAE01-1569</name>
</gene>
<reference evidence="1" key="1">
    <citation type="submission" date="2018-06" db="EMBL/GenBank/DDBJ databases">
        <authorList>
            <person name="Zhirakovskaya E."/>
        </authorList>
    </citation>
    <scope>NUCLEOTIDE SEQUENCE</scope>
</reference>
<proteinExistence type="predicted"/>
<dbReference type="EMBL" id="UOGF01000096">
    <property type="protein sequence ID" value="VAX32778.1"/>
    <property type="molecule type" value="Genomic_DNA"/>
</dbReference>
<sequence>MSTLMQCNESPSISSFSENGFGPDFLQLKKHFEKTIKELRKSETLGRQDEILQSIDEVFKECSYEGWDGYDASPITRASYVETIKFIKSLPLAPLIQTPEITPEPSGEIALEWARGSRQIFVASFTGKNEIIYAGLFGTNKIHGTEYFGDFLPSAIIENIERIYS</sequence>
<name>A0A3B1DA03_9ZZZZ</name>
<protein>
    <submittedName>
        <fullName evidence="1">Uncharacterized protein</fullName>
    </submittedName>
</protein>